<evidence type="ECO:0000313" key="9">
    <source>
        <dbReference type="EMBL" id="XBH07702.1"/>
    </source>
</evidence>
<evidence type="ECO:0000256" key="6">
    <source>
        <dbReference type="ARBA" id="ARBA00023136"/>
    </source>
</evidence>
<feature type="transmembrane region" description="Helical" evidence="7">
    <location>
        <begin position="303"/>
        <end position="326"/>
    </location>
</feature>
<accession>A0AAU7CQ69</accession>
<feature type="transmembrane region" description="Helical" evidence="7">
    <location>
        <begin position="6"/>
        <end position="25"/>
    </location>
</feature>
<comment type="similarity">
    <text evidence="2">Belongs to the monovalent cation:proton antiporter 2 (CPA2) transporter (TC 2.A.37) family.</text>
</comment>
<keyword evidence="5 7" id="KW-1133">Transmembrane helix</keyword>
<organism evidence="9">
    <name type="scientific">Singulisphaera sp. Ch08</name>
    <dbReference type="NCBI Taxonomy" id="3120278"/>
    <lineage>
        <taxon>Bacteria</taxon>
        <taxon>Pseudomonadati</taxon>
        <taxon>Planctomycetota</taxon>
        <taxon>Planctomycetia</taxon>
        <taxon>Isosphaerales</taxon>
        <taxon>Isosphaeraceae</taxon>
        <taxon>Singulisphaera</taxon>
    </lineage>
</organism>
<dbReference type="Pfam" id="PF02254">
    <property type="entry name" value="TrkA_N"/>
    <property type="match status" value="1"/>
</dbReference>
<feature type="transmembrane region" description="Helical" evidence="7">
    <location>
        <begin position="32"/>
        <end position="49"/>
    </location>
</feature>
<comment type="subcellular location">
    <subcellularLocation>
        <location evidence="1">Membrane</location>
        <topology evidence="1">Multi-pass membrane protein</topology>
    </subcellularLocation>
</comment>
<dbReference type="GO" id="GO:1902600">
    <property type="term" value="P:proton transmembrane transport"/>
    <property type="evidence" value="ECO:0007669"/>
    <property type="project" value="InterPro"/>
</dbReference>
<feature type="transmembrane region" description="Helical" evidence="7">
    <location>
        <begin position="224"/>
        <end position="257"/>
    </location>
</feature>
<dbReference type="InterPro" id="IPR006153">
    <property type="entry name" value="Cation/H_exchanger_TM"/>
</dbReference>
<dbReference type="Pfam" id="PF00999">
    <property type="entry name" value="Na_H_Exchanger"/>
    <property type="match status" value="1"/>
</dbReference>
<evidence type="ECO:0000256" key="2">
    <source>
        <dbReference type="ARBA" id="ARBA00005551"/>
    </source>
</evidence>
<dbReference type="SUPFAM" id="SSF51735">
    <property type="entry name" value="NAD(P)-binding Rossmann-fold domains"/>
    <property type="match status" value="1"/>
</dbReference>
<dbReference type="InterPro" id="IPR036291">
    <property type="entry name" value="NAD(P)-bd_dom_sf"/>
</dbReference>
<dbReference type="GO" id="GO:0015297">
    <property type="term" value="F:antiporter activity"/>
    <property type="evidence" value="ECO:0007669"/>
    <property type="project" value="InterPro"/>
</dbReference>
<dbReference type="PANTHER" id="PTHR42751">
    <property type="entry name" value="SODIUM/HYDROGEN EXCHANGER FAMILY/TRKA DOMAIN PROTEIN"/>
    <property type="match status" value="1"/>
</dbReference>
<feature type="transmembrane region" description="Helical" evidence="7">
    <location>
        <begin position="148"/>
        <end position="167"/>
    </location>
</feature>
<evidence type="ECO:0000256" key="4">
    <source>
        <dbReference type="ARBA" id="ARBA00022692"/>
    </source>
</evidence>
<dbReference type="GO" id="GO:0016020">
    <property type="term" value="C:membrane"/>
    <property type="evidence" value="ECO:0007669"/>
    <property type="project" value="UniProtKB-SubCell"/>
</dbReference>
<feature type="transmembrane region" description="Helical" evidence="7">
    <location>
        <begin position="116"/>
        <end position="136"/>
    </location>
</feature>
<name>A0AAU7CQ69_9BACT</name>
<feature type="domain" description="RCK N-terminal" evidence="8">
    <location>
        <begin position="423"/>
        <end position="544"/>
    </location>
</feature>
<dbReference type="GO" id="GO:0006813">
    <property type="term" value="P:potassium ion transport"/>
    <property type="evidence" value="ECO:0007669"/>
    <property type="project" value="InterPro"/>
</dbReference>
<sequence length="585" mass="61536">MHDVSLILLITIGLAFALLFGAITNRLGLSPIVGYLLAGVMVGPYTPGFVGDANIASQLAEMGVILLMFGVGLHFHVEDLIRVKSIAIPGAVVQITAATILTAGIAVLLGRPLSTGLILGVAVSVASTVVLIRVLMDNGVMHTPQGHASVGWLLVEDLFTVVVLVVLPVLKDAAGGGNLALVGTSLILTAVKIIALVFLVLVVGKRVLPLLMNSMARTRSRELFTLSVLVVAMGVAAGSALVFGVSMALGAFLAGMVVGRSDVSHQAASDALPMRDAFAVLFFVSVGMLFNPAATLANWDLTLGVFAVIFIGKPLAALGIVVLLGYPLRTALTAAMALAQIGEFSFILGEEARSLGFLSEAETSVLVSCAIVSITVNPLIFRLIGPLERWLLARPTLGRWLTARPGDDALTKLGESDDVETSGASAVVVGYGPVGQTLTRILRDFAINPIVIDLNVDTVRRLRAEGIRAIYGDSSSKEILSAARIEAAEFLLVTLPDRSDRIPIIATALSLNPGLKVLVRARYINERETLERLGVAAVAYEEAEVAVALAEMLLQQIGVSEENLQARAAAIRGELAVIRPRVEVH</sequence>
<dbReference type="InterPro" id="IPR003148">
    <property type="entry name" value="RCK_N"/>
</dbReference>
<dbReference type="Gene3D" id="1.20.1530.20">
    <property type="match status" value="1"/>
</dbReference>
<feature type="transmembrane region" description="Helical" evidence="7">
    <location>
        <begin position="87"/>
        <end position="110"/>
    </location>
</feature>
<dbReference type="RefSeq" id="WP_406700541.1">
    <property type="nucleotide sequence ID" value="NZ_CP155447.1"/>
</dbReference>
<evidence type="ECO:0000256" key="3">
    <source>
        <dbReference type="ARBA" id="ARBA00022448"/>
    </source>
</evidence>
<gene>
    <name evidence="9" type="ORF">V5E97_17195</name>
</gene>
<evidence type="ECO:0000256" key="7">
    <source>
        <dbReference type="SAM" id="Phobius"/>
    </source>
</evidence>
<feature type="transmembrane region" description="Helical" evidence="7">
    <location>
        <begin position="277"/>
        <end position="296"/>
    </location>
</feature>
<evidence type="ECO:0000256" key="5">
    <source>
        <dbReference type="ARBA" id="ARBA00022989"/>
    </source>
</evidence>
<dbReference type="AlphaFoldDB" id="A0AAU7CQ69"/>
<evidence type="ECO:0000256" key="1">
    <source>
        <dbReference type="ARBA" id="ARBA00004141"/>
    </source>
</evidence>
<dbReference type="InterPro" id="IPR038770">
    <property type="entry name" value="Na+/solute_symporter_sf"/>
</dbReference>
<dbReference type="EMBL" id="CP155447">
    <property type="protein sequence ID" value="XBH07702.1"/>
    <property type="molecule type" value="Genomic_DNA"/>
</dbReference>
<keyword evidence="4 7" id="KW-0812">Transmembrane</keyword>
<keyword evidence="3" id="KW-0813">Transport</keyword>
<keyword evidence="6 7" id="KW-0472">Membrane</keyword>
<dbReference type="PANTHER" id="PTHR42751:SF1">
    <property type="entry name" value="CATION_PROTON ANTIPORTER YBAL-RELATED"/>
    <property type="match status" value="1"/>
</dbReference>
<feature type="transmembrane region" description="Helical" evidence="7">
    <location>
        <begin position="179"/>
        <end position="203"/>
    </location>
</feature>
<protein>
    <submittedName>
        <fullName evidence="9">Cation:proton antiporter</fullName>
    </submittedName>
</protein>
<feature type="transmembrane region" description="Helical" evidence="7">
    <location>
        <begin position="55"/>
        <end position="75"/>
    </location>
</feature>
<proteinExistence type="inferred from homology"/>
<dbReference type="PROSITE" id="PS51201">
    <property type="entry name" value="RCK_N"/>
    <property type="match status" value="1"/>
</dbReference>
<reference evidence="9" key="1">
    <citation type="submission" date="2024-05" db="EMBL/GenBank/DDBJ databases">
        <title>Planctomycetes of the genus Singulisphaera possess chitinolytic capabilities.</title>
        <authorList>
            <person name="Ivanova A."/>
        </authorList>
    </citation>
    <scope>NUCLEOTIDE SEQUENCE</scope>
    <source>
        <strain evidence="9">Ch08T</strain>
    </source>
</reference>
<evidence type="ECO:0000259" key="8">
    <source>
        <dbReference type="PROSITE" id="PS51201"/>
    </source>
</evidence>
<dbReference type="Gene3D" id="3.40.50.720">
    <property type="entry name" value="NAD(P)-binding Rossmann-like Domain"/>
    <property type="match status" value="1"/>
</dbReference>